<dbReference type="InterPro" id="IPR005135">
    <property type="entry name" value="Endo/exonuclease/phosphatase"/>
</dbReference>
<evidence type="ECO:0000256" key="3">
    <source>
        <dbReference type="ARBA" id="ARBA00022729"/>
    </source>
</evidence>
<evidence type="ECO:0000256" key="5">
    <source>
        <dbReference type="SAM" id="MobiDB-lite"/>
    </source>
</evidence>
<evidence type="ECO:0000259" key="8">
    <source>
        <dbReference type="Pfam" id="PF19580"/>
    </source>
</evidence>
<organism evidence="9 10">
    <name type="scientific">Streptococcus parasanguinis FW213</name>
    <dbReference type="NCBI Taxonomy" id="1114965"/>
    <lineage>
        <taxon>Bacteria</taxon>
        <taxon>Bacillati</taxon>
        <taxon>Bacillota</taxon>
        <taxon>Bacilli</taxon>
        <taxon>Lactobacillales</taxon>
        <taxon>Streptococcaceae</taxon>
        <taxon>Streptococcus</taxon>
    </lineage>
</organism>
<name>I1ZNA2_STRPA</name>
<keyword evidence="6" id="KW-0472">Membrane</keyword>
<keyword evidence="2" id="KW-0964">Secreted</keyword>
<feature type="compositionally biased region" description="Polar residues" evidence="5">
    <location>
        <begin position="679"/>
        <end position="709"/>
    </location>
</feature>
<feature type="region of interest" description="Disordered" evidence="5">
    <location>
        <begin position="57"/>
        <end position="128"/>
    </location>
</feature>
<dbReference type="PATRIC" id="fig|1114965.3.peg.1499"/>
<dbReference type="EMBL" id="CP003122">
    <property type="protein sequence ID" value="AFJ26526.1"/>
    <property type="molecule type" value="Genomic_DNA"/>
</dbReference>
<dbReference type="Pfam" id="PF19580">
    <property type="entry name" value="Exo_endo_phos_3"/>
    <property type="match status" value="1"/>
</dbReference>
<dbReference type="eggNOG" id="COG2374">
    <property type="taxonomic scope" value="Bacteria"/>
</dbReference>
<dbReference type="AlphaFoldDB" id="I1ZNA2"/>
<dbReference type="CDD" id="cd04486">
    <property type="entry name" value="YhcR_OBF_like"/>
    <property type="match status" value="1"/>
</dbReference>
<feature type="region of interest" description="Disordered" evidence="5">
    <location>
        <begin position="678"/>
        <end position="764"/>
    </location>
</feature>
<feature type="compositionally biased region" description="Low complexity" evidence="5">
    <location>
        <begin position="67"/>
        <end position="93"/>
    </location>
</feature>
<gene>
    <name evidence="9" type="ORF">Spaf_1557</name>
</gene>
<evidence type="ECO:0000313" key="10">
    <source>
        <dbReference type="Proteomes" id="UP000002865"/>
    </source>
</evidence>
<evidence type="ECO:0000256" key="1">
    <source>
        <dbReference type="ARBA" id="ARBA00022512"/>
    </source>
</evidence>
<dbReference type="GO" id="GO:0003824">
    <property type="term" value="F:catalytic activity"/>
    <property type="evidence" value="ECO:0007669"/>
    <property type="project" value="InterPro"/>
</dbReference>
<dbReference type="HOGENOM" id="CLU_003608_1_1_9"/>
<dbReference type="NCBIfam" id="TIGR01167">
    <property type="entry name" value="LPXTG_anchor"/>
    <property type="match status" value="1"/>
</dbReference>
<keyword evidence="4" id="KW-0572">Peptidoglycan-anchor</keyword>
<keyword evidence="6" id="KW-1133">Transmembrane helix</keyword>
<dbReference type="SUPFAM" id="SSF56219">
    <property type="entry name" value="DNase I-like"/>
    <property type="match status" value="1"/>
</dbReference>
<evidence type="ECO:0000256" key="2">
    <source>
        <dbReference type="ARBA" id="ARBA00022525"/>
    </source>
</evidence>
<dbReference type="PaxDb" id="1114965-Spaf_1557"/>
<keyword evidence="6" id="KW-0812">Transmembrane</keyword>
<protein>
    <submittedName>
        <fullName evidence="9">Extracellular nuclease, putative</fullName>
    </submittedName>
</protein>
<evidence type="ECO:0000259" key="7">
    <source>
        <dbReference type="Pfam" id="PF00746"/>
    </source>
</evidence>
<feature type="domain" description="Endonuclease/exonuclease/phosphatase" evidence="8">
    <location>
        <begin position="504"/>
        <end position="648"/>
    </location>
</feature>
<dbReference type="PANTHER" id="PTHR42834">
    <property type="entry name" value="ENDONUCLEASE/EXONUCLEASE/PHOSPHATASE FAMILY PROTEIN (AFU_ORTHOLOGUE AFUA_3G09210)"/>
    <property type="match status" value="1"/>
</dbReference>
<evidence type="ECO:0000256" key="4">
    <source>
        <dbReference type="ARBA" id="ARBA00023088"/>
    </source>
</evidence>
<feature type="domain" description="Gram-positive cocci surface proteins LPxTG" evidence="7">
    <location>
        <begin position="754"/>
        <end position="788"/>
    </location>
</feature>
<feature type="compositionally biased region" description="Basic and acidic residues" evidence="5">
    <location>
        <begin position="728"/>
        <end position="748"/>
    </location>
</feature>
<evidence type="ECO:0000256" key="6">
    <source>
        <dbReference type="SAM" id="Phobius"/>
    </source>
</evidence>
<dbReference type="InterPro" id="IPR019931">
    <property type="entry name" value="LPXTG_anchor"/>
</dbReference>
<dbReference type="InterPro" id="IPR036691">
    <property type="entry name" value="Endo/exonu/phosph_ase_sf"/>
</dbReference>
<keyword evidence="1" id="KW-0134">Cell wall</keyword>
<reference evidence="9 10" key="1">
    <citation type="journal article" date="2012" name="PLoS ONE">
        <title>Complete Genome and Transcriptomes of Streptococcus parasanguinis FW213: Phylogenic Relations and Potential Virulence Mechanisms.</title>
        <authorList>
            <person name="Geng J."/>
            <person name="Chiu C.H."/>
            <person name="Tang P."/>
            <person name="Chen Y."/>
            <person name="Shieh H.R."/>
            <person name="Hu S."/>
            <person name="Chen Y.Y."/>
        </authorList>
    </citation>
    <scope>NUCLEOTIDE SEQUENCE [LARGE SCALE GENOMIC DNA]</scope>
    <source>
        <strain evidence="9 10">FW213</strain>
    </source>
</reference>
<dbReference type="STRING" id="1114965.Spaf_1557"/>
<dbReference type="Pfam" id="PF00746">
    <property type="entry name" value="Gram_pos_anchor"/>
    <property type="match status" value="1"/>
</dbReference>
<sequence>MKTQSQSLIIKEEIFLCTENSMKEHGKKIRLLAVATLLASQLGVFSSALTVVADETTASTSEPALVTNTSSEESSTNSSTSATTTTTEATTRASSDKEETSSSSSDDTEEKTVKIGEIQGESQRSPLEGQKVAIKNAVVTKTDRYGFYAQDIESDGNSWTSDGIYVVSKYKVKVGDKVKITGTVKEGYMEEVTLGAGKTFKEPTSSLTVTMLVDAWITKYGTAPLPEAVNLTAGMPAEVKPNPTAYAPETDALDYWESLEGMLTVVKKPHVLGPQYKGDIYVLGEDFTGLPLNNIGGLNLRPHAQNTATIPVYVGNQFVAKAKDYFAEDLTGVVTYRNSFYKLEPTQQLTVQDGGLQRQAAQTQPSEDKLTIASYNIENFSANNAKNETPEDKVTLIANSFIHEIHNPDIITLIEVQDNNGSVDDGTTSGVESGRKLANRIKELGGKSYEYTEVAPVDCADGGKPGSNIRLGILYNPERVSLAKKEAATSNEAAQFDKGHLVKNPARIAPNDPSFDHTRKSLAVEFEFKGQPVVVIANHLKSKIGDDAIYGASQPAVEHTLPTREAQASVIHQFVQEGLKQNPKTTFVLTGDFNDYDFSTTAQILAGNELTNLMAQHDAGDRYSYFYRGSNQVLDNIFISNNMAAKARFEPVHINASFMKEHGRASDHDPVLVQIDFSGAQTPGTPADDQQGNSGQATDQTSPSSSDPGSQLVPHQAQANEQKSSTSESKESTKNEDEKQDDKEEATTETKTPGKRKILPSTGQETSYLALFGVAVATMSLALYKKKKTTH</sequence>
<dbReference type="KEGG" id="scf:Spaf_1557"/>
<dbReference type="PANTHER" id="PTHR42834:SF1">
    <property type="entry name" value="ENDONUCLEASE_EXONUCLEASE_PHOSPHATASE FAMILY PROTEIN (AFU_ORTHOLOGUE AFUA_3G09210)"/>
    <property type="match status" value="1"/>
</dbReference>
<proteinExistence type="predicted"/>
<dbReference type="Proteomes" id="UP000002865">
    <property type="component" value="Chromosome"/>
</dbReference>
<evidence type="ECO:0000313" key="9">
    <source>
        <dbReference type="EMBL" id="AFJ26526.1"/>
    </source>
</evidence>
<accession>I1ZNA2</accession>
<dbReference type="Gene3D" id="3.60.10.10">
    <property type="entry name" value="Endonuclease/exonuclease/phosphatase"/>
    <property type="match status" value="1"/>
</dbReference>
<feature type="transmembrane region" description="Helical" evidence="6">
    <location>
        <begin position="766"/>
        <end position="784"/>
    </location>
</feature>
<keyword evidence="3" id="KW-0732">Signal</keyword>